<dbReference type="STRING" id="15368.I1HJQ6"/>
<feature type="compositionally biased region" description="Acidic residues" evidence="2">
    <location>
        <begin position="544"/>
        <end position="553"/>
    </location>
</feature>
<evidence type="ECO:0000256" key="1">
    <source>
        <dbReference type="SAM" id="Coils"/>
    </source>
</evidence>
<dbReference type="KEGG" id="bdi:100826756"/>
<dbReference type="Proteomes" id="UP000008810">
    <property type="component" value="Chromosome 2"/>
</dbReference>
<dbReference type="PANTHER" id="PTHR48459">
    <property type="entry name" value="CUE DOMAIN-CONTAINING PROTEIN"/>
    <property type="match status" value="1"/>
</dbReference>
<accession>I1HJQ6</accession>
<reference evidence="4" key="3">
    <citation type="submission" date="2018-08" db="UniProtKB">
        <authorList>
            <consortium name="EnsemblPlants"/>
        </authorList>
    </citation>
    <scope>IDENTIFICATION</scope>
    <source>
        <strain evidence="4">cv. Bd21</strain>
    </source>
</reference>
<dbReference type="EnsemblPlants" id="KQK06404">
    <property type="protein sequence ID" value="KQK06404"/>
    <property type="gene ID" value="BRADI_2g26230v3"/>
</dbReference>
<name>I1HJQ6_BRADI</name>
<dbReference type="Gramene" id="KQK06404">
    <property type="protein sequence ID" value="KQK06404"/>
    <property type="gene ID" value="BRADI_2g26230v3"/>
</dbReference>
<gene>
    <name evidence="4" type="primary">LOC100826756</name>
    <name evidence="3" type="ORF">BRADI_2g26230v3</name>
</gene>
<dbReference type="GO" id="GO:0006357">
    <property type="term" value="P:regulation of transcription by RNA polymerase II"/>
    <property type="evidence" value="ECO:0000318"/>
    <property type="project" value="GO_Central"/>
</dbReference>
<evidence type="ECO:0000313" key="5">
    <source>
        <dbReference type="Proteomes" id="UP000008810"/>
    </source>
</evidence>
<evidence type="ECO:0008006" key="6">
    <source>
        <dbReference type="Google" id="ProtNLM"/>
    </source>
</evidence>
<sequence length="566" mass="61643">MHPVVPVNLFKGDASMTGDPVLDGLVEVFPEVNFSTLIEVAISFKGDIDAAADYVIHNVLQNIIPDDNNTNTNEDLYIHGQYQVSGDTDTNIVNTPVGNDSLSESVQIDTTNEYSDENRESTEQLMQLPATASTSGQAGLPEESNTDSLVASAENSVVDHEVTHPQNQQKEMNFSDHLIGGQGNEEIECSFSEIKQGLPIPENKLKLNHDGLPDMNMGSSYSFSPESLDDAISTENYKKNTLLSNVAAISEMLEEVELSEAETKHIVSEASQAGSDILVKVAKLKALSTLAAEENNEVAAEVLAEKSILASEAKGLQFRLSTISEERNRFVFIIDEMHQTLQRRFDLAEADRAAAEAEIIGRETMTQQMLKEQEVLLDAAKEESKKLKQQAQENAKLRELLMDRGHVVDALHGEMLGIFNNIAQLQYRVDMGLPVEEPQKLASSSMSSSVDSATFYTYQCPVEEPAQLASSNLPSPVKPAPSKLAYVDEPLERSSLSLAGSVDSAPSKLIFVGGSLPILSSSVKSAASESSWSSATESNSNFNGDEEIDDLDDSWDVVEEDEKCLC</sequence>
<dbReference type="EMBL" id="CM000881">
    <property type="protein sequence ID" value="KQK06404.1"/>
    <property type="molecule type" value="Genomic_DNA"/>
</dbReference>
<dbReference type="GO" id="GO:0000978">
    <property type="term" value="F:RNA polymerase II cis-regulatory region sequence-specific DNA binding"/>
    <property type="evidence" value="ECO:0000318"/>
    <property type="project" value="GO_Central"/>
</dbReference>
<dbReference type="PANTHER" id="PTHR48459:SF1">
    <property type="entry name" value="CUE DOMAIN-CONTAINING PROTEIN"/>
    <property type="match status" value="1"/>
</dbReference>
<dbReference type="GeneID" id="100826756"/>
<dbReference type="RefSeq" id="XP_010231420.1">
    <property type="nucleotide sequence ID" value="XM_010233118.3"/>
</dbReference>
<dbReference type="AlphaFoldDB" id="I1HJQ6"/>
<dbReference type="OMA" id="QGTGTMD"/>
<reference evidence="3 4" key="1">
    <citation type="journal article" date="2010" name="Nature">
        <title>Genome sequencing and analysis of the model grass Brachypodium distachyon.</title>
        <authorList>
            <consortium name="International Brachypodium Initiative"/>
        </authorList>
    </citation>
    <scope>NUCLEOTIDE SEQUENCE [LARGE SCALE GENOMIC DNA]</scope>
    <source>
        <strain evidence="3 4">Bd21</strain>
    </source>
</reference>
<evidence type="ECO:0000256" key="2">
    <source>
        <dbReference type="SAM" id="MobiDB-lite"/>
    </source>
</evidence>
<dbReference type="GO" id="GO:0000981">
    <property type="term" value="F:DNA-binding transcription factor activity, RNA polymerase II-specific"/>
    <property type="evidence" value="ECO:0000318"/>
    <property type="project" value="GO_Central"/>
</dbReference>
<evidence type="ECO:0000313" key="3">
    <source>
        <dbReference type="EMBL" id="KQK06404.1"/>
    </source>
</evidence>
<feature type="coiled-coil region" evidence="1">
    <location>
        <begin position="338"/>
        <end position="400"/>
    </location>
</feature>
<feature type="compositionally biased region" description="Low complexity" evidence="2">
    <location>
        <begin position="526"/>
        <end position="540"/>
    </location>
</feature>
<dbReference type="GO" id="GO:0005634">
    <property type="term" value="C:nucleus"/>
    <property type="evidence" value="ECO:0000318"/>
    <property type="project" value="GO_Central"/>
</dbReference>
<dbReference type="HOGENOM" id="CLU_441057_0_0_1"/>
<reference evidence="3" key="2">
    <citation type="submission" date="2017-06" db="EMBL/GenBank/DDBJ databases">
        <title>WGS assembly of Brachypodium distachyon.</title>
        <authorList>
            <consortium name="The International Brachypodium Initiative"/>
            <person name="Lucas S."/>
            <person name="Harmon-Smith M."/>
            <person name="Lail K."/>
            <person name="Tice H."/>
            <person name="Grimwood J."/>
            <person name="Bruce D."/>
            <person name="Barry K."/>
            <person name="Shu S."/>
            <person name="Lindquist E."/>
            <person name="Wang M."/>
            <person name="Pitluck S."/>
            <person name="Vogel J.P."/>
            <person name="Garvin D.F."/>
            <person name="Mockler T.C."/>
            <person name="Schmutz J."/>
            <person name="Rokhsar D."/>
            <person name="Bevan M.W."/>
        </authorList>
    </citation>
    <scope>NUCLEOTIDE SEQUENCE</scope>
    <source>
        <strain evidence="3">Bd21</strain>
    </source>
</reference>
<dbReference type="eggNOG" id="ENOG502R50A">
    <property type="taxonomic scope" value="Eukaryota"/>
</dbReference>
<proteinExistence type="predicted"/>
<feature type="region of interest" description="Disordered" evidence="2">
    <location>
        <begin position="526"/>
        <end position="553"/>
    </location>
</feature>
<protein>
    <recommendedName>
        <fullName evidence="6">CUE domain-containing protein</fullName>
    </recommendedName>
</protein>
<dbReference type="OrthoDB" id="620544at2759"/>
<keyword evidence="1" id="KW-0175">Coiled coil</keyword>
<evidence type="ECO:0000313" key="4">
    <source>
        <dbReference type="EnsemblPlants" id="KQK06404"/>
    </source>
</evidence>
<organism evidence="4">
    <name type="scientific">Brachypodium distachyon</name>
    <name type="common">Purple false brome</name>
    <name type="synonym">Trachynia distachya</name>
    <dbReference type="NCBI Taxonomy" id="15368"/>
    <lineage>
        <taxon>Eukaryota</taxon>
        <taxon>Viridiplantae</taxon>
        <taxon>Streptophyta</taxon>
        <taxon>Embryophyta</taxon>
        <taxon>Tracheophyta</taxon>
        <taxon>Spermatophyta</taxon>
        <taxon>Magnoliopsida</taxon>
        <taxon>Liliopsida</taxon>
        <taxon>Poales</taxon>
        <taxon>Poaceae</taxon>
        <taxon>BOP clade</taxon>
        <taxon>Pooideae</taxon>
        <taxon>Stipodae</taxon>
        <taxon>Brachypodieae</taxon>
        <taxon>Brachypodium</taxon>
    </lineage>
</organism>
<keyword evidence="5" id="KW-1185">Reference proteome</keyword>